<feature type="domain" description="F-box" evidence="2">
    <location>
        <begin position="64"/>
        <end position="111"/>
    </location>
</feature>
<dbReference type="HOGENOM" id="CLU_393293_0_0_1"/>
<name>W6YFH5_COCC2</name>
<dbReference type="EMBL" id="KI964720">
    <property type="protein sequence ID" value="EUC29986.1"/>
    <property type="molecule type" value="Genomic_DNA"/>
</dbReference>
<dbReference type="GeneID" id="19149076"/>
<keyword evidence="4" id="KW-1185">Reference proteome</keyword>
<dbReference type="OrthoDB" id="3768945at2759"/>
<dbReference type="Proteomes" id="UP000053841">
    <property type="component" value="Unassembled WGS sequence"/>
</dbReference>
<evidence type="ECO:0000259" key="2">
    <source>
        <dbReference type="PROSITE" id="PS50181"/>
    </source>
</evidence>
<dbReference type="KEGG" id="bze:COCCADRAFT_39717"/>
<evidence type="ECO:0000313" key="4">
    <source>
        <dbReference type="Proteomes" id="UP000053841"/>
    </source>
</evidence>
<feature type="compositionally biased region" description="Basic and acidic residues" evidence="1">
    <location>
        <begin position="529"/>
        <end position="549"/>
    </location>
</feature>
<feature type="region of interest" description="Disordered" evidence="1">
    <location>
        <begin position="525"/>
        <end position="549"/>
    </location>
</feature>
<organism evidence="3 4">
    <name type="scientific">Cochliobolus carbonum (strain 26-R-13)</name>
    <name type="common">Maize leaf spot fungus</name>
    <name type="synonym">Bipolaris zeicola</name>
    <dbReference type="NCBI Taxonomy" id="930089"/>
    <lineage>
        <taxon>Eukaryota</taxon>
        <taxon>Fungi</taxon>
        <taxon>Dikarya</taxon>
        <taxon>Ascomycota</taxon>
        <taxon>Pezizomycotina</taxon>
        <taxon>Dothideomycetes</taxon>
        <taxon>Pleosporomycetidae</taxon>
        <taxon>Pleosporales</taxon>
        <taxon>Pleosporineae</taxon>
        <taxon>Pleosporaceae</taxon>
        <taxon>Bipolaris</taxon>
    </lineage>
</organism>
<protein>
    <recommendedName>
        <fullName evidence="2">F-box domain-containing protein</fullName>
    </recommendedName>
</protein>
<dbReference type="PROSITE" id="PS50181">
    <property type="entry name" value="FBOX"/>
    <property type="match status" value="1"/>
</dbReference>
<feature type="region of interest" description="Disordered" evidence="1">
    <location>
        <begin position="1"/>
        <end position="52"/>
    </location>
</feature>
<dbReference type="InterPro" id="IPR001810">
    <property type="entry name" value="F-box_dom"/>
</dbReference>
<evidence type="ECO:0000256" key="1">
    <source>
        <dbReference type="SAM" id="MobiDB-lite"/>
    </source>
</evidence>
<evidence type="ECO:0000313" key="3">
    <source>
        <dbReference type="EMBL" id="EUC29986.1"/>
    </source>
</evidence>
<proteinExistence type="predicted"/>
<feature type="compositionally biased region" description="Basic and acidic residues" evidence="1">
    <location>
        <begin position="31"/>
        <end position="48"/>
    </location>
</feature>
<gene>
    <name evidence="3" type="ORF">COCCADRAFT_39717</name>
</gene>
<dbReference type="AlphaFoldDB" id="W6YFH5"/>
<reference evidence="3 4" key="1">
    <citation type="journal article" date="2013" name="PLoS Genet.">
        <title>Comparative genome structure, secondary metabolite, and effector coding capacity across Cochliobolus pathogens.</title>
        <authorList>
            <person name="Condon B.J."/>
            <person name="Leng Y."/>
            <person name="Wu D."/>
            <person name="Bushley K.E."/>
            <person name="Ohm R.A."/>
            <person name="Otillar R."/>
            <person name="Martin J."/>
            <person name="Schackwitz W."/>
            <person name="Grimwood J."/>
            <person name="MohdZainudin N."/>
            <person name="Xue C."/>
            <person name="Wang R."/>
            <person name="Manning V.A."/>
            <person name="Dhillon B."/>
            <person name="Tu Z.J."/>
            <person name="Steffenson B.J."/>
            <person name="Salamov A."/>
            <person name="Sun H."/>
            <person name="Lowry S."/>
            <person name="LaButti K."/>
            <person name="Han J."/>
            <person name="Copeland A."/>
            <person name="Lindquist E."/>
            <person name="Barry K."/>
            <person name="Schmutz J."/>
            <person name="Baker S.E."/>
            <person name="Ciuffetti L.M."/>
            <person name="Grigoriev I.V."/>
            <person name="Zhong S."/>
            <person name="Turgeon B.G."/>
        </authorList>
    </citation>
    <scope>NUCLEOTIDE SEQUENCE [LARGE SCALE GENOMIC DNA]</scope>
    <source>
        <strain evidence="3 4">26-R-13</strain>
    </source>
</reference>
<accession>W6YFH5</accession>
<dbReference type="RefSeq" id="XP_007715712.1">
    <property type="nucleotide sequence ID" value="XM_007717522.1"/>
</dbReference>
<sequence>MAPSTPSSSRMRKRRVGSPGIAPAIPNLPRETTRRETAPSHEQQHSDHQSNTVLDYGEAYKRARICLLDLPSELIDLIASKLRTDKSIFNFALVNKRLSGIVQETMVRKPVLRQPNIRGFLEMLGHHPQLIQKVTSVDLGDFDCSHHQDCHCRDVPNLDGDVKEMIGRIITANTQGEVTWSHIRKTKNFLGPVWREDQAFFLNTLVALCSNLRSITIELPGARRFQAGQPPRPNHSAPHIFPSLNPELLPVTPFDGIALQILRHTLQSLTIAEDTRWKGPATLETLQFRDLQWRNMGKHTITLAGFSSLKRLDVPMDALGCPQNVVFSSENRQATPNKNDTPTRNLVLKDGRLQTLEEARLKVLPPTLTHLHLRSCNKFTFAFLKMINETAPEDMQLRYIELFFPSESHEAIINCDATDEGGFSYLDLLMDLERKNINIQFFCGVKETRVDMRRELEALSFLTPYEVWRYSNFRRPFSDLNPYASRIRQSSMIGSRLFLRHANSHSRLFNSATFNPESWTQSAFFRGTEPARKSNSTRDQKPKADEEVDNSCHIRNREKQKIRRRLPNLLNLDSFQFNFNKVQSFSSMPKEAVFQGVVLPISTDSRSQLIEDNGSLKKNNNVEKDDASRTKRGRRTRYMEPNISEVKILETNMIELEIGSGCRILAPELHTSETSTFNIASWVTIDWMSFFKPLETSEQMIVYT</sequence>